<reference evidence="9" key="1">
    <citation type="submission" date="2022-08" db="EMBL/GenBank/DDBJ databases">
        <title>Complete genome of Mycoplasma iguanae type strain 2327.</title>
        <authorList>
            <person name="Spergser J."/>
        </authorList>
    </citation>
    <scope>NUCLEOTIDE SEQUENCE</scope>
    <source>
        <strain evidence="9">2327</strain>
    </source>
</reference>
<keyword evidence="3" id="KW-1003">Cell membrane</keyword>
<dbReference type="Pfam" id="PF00528">
    <property type="entry name" value="BPD_transp_1"/>
    <property type="match status" value="1"/>
</dbReference>
<accession>A0ABY5R9P3</accession>
<comment type="subcellular location">
    <subcellularLocation>
        <location evidence="1 7">Cell membrane</location>
        <topology evidence="1 7">Multi-pass membrane protein</topology>
    </subcellularLocation>
</comment>
<feature type="transmembrane region" description="Helical" evidence="7">
    <location>
        <begin position="157"/>
        <end position="181"/>
    </location>
</feature>
<feature type="domain" description="ABC transmembrane type-1" evidence="8">
    <location>
        <begin position="79"/>
        <end position="283"/>
    </location>
</feature>
<feature type="transmembrane region" description="Helical" evidence="7">
    <location>
        <begin position="261"/>
        <end position="279"/>
    </location>
</feature>
<dbReference type="Gene3D" id="1.10.3720.10">
    <property type="entry name" value="MetI-like"/>
    <property type="match status" value="1"/>
</dbReference>
<evidence type="ECO:0000313" key="9">
    <source>
        <dbReference type="EMBL" id="UVD81504.1"/>
    </source>
</evidence>
<dbReference type="InterPro" id="IPR035906">
    <property type="entry name" value="MetI-like_sf"/>
</dbReference>
<proteinExistence type="inferred from homology"/>
<evidence type="ECO:0000313" key="10">
    <source>
        <dbReference type="Proteomes" id="UP001059252"/>
    </source>
</evidence>
<organism evidence="9 10">
    <name type="scientific">Mycoplasma iguanae</name>
    <dbReference type="NCBI Taxonomy" id="292461"/>
    <lineage>
        <taxon>Bacteria</taxon>
        <taxon>Bacillati</taxon>
        <taxon>Mycoplasmatota</taxon>
        <taxon>Mollicutes</taxon>
        <taxon>Mycoplasmataceae</taxon>
        <taxon>Mycoplasma</taxon>
    </lineage>
</organism>
<feature type="transmembrane region" description="Helical" evidence="7">
    <location>
        <begin position="122"/>
        <end position="142"/>
    </location>
</feature>
<protein>
    <submittedName>
        <fullName evidence="9">ABC transporter permease subunit</fullName>
    </submittedName>
</protein>
<keyword evidence="4 7" id="KW-0812">Transmembrane</keyword>
<dbReference type="InterPro" id="IPR000515">
    <property type="entry name" value="MetI-like"/>
</dbReference>
<evidence type="ECO:0000256" key="6">
    <source>
        <dbReference type="ARBA" id="ARBA00023136"/>
    </source>
</evidence>
<keyword evidence="5 7" id="KW-1133">Transmembrane helix</keyword>
<evidence type="ECO:0000256" key="1">
    <source>
        <dbReference type="ARBA" id="ARBA00004651"/>
    </source>
</evidence>
<dbReference type="PANTHER" id="PTHR43163:SF6">
    <property type="entry name" value="DIPEPTIDE TRANSPORT SYSTEM PERMEASE PROTEIN DPPB-RELATED"/>
    <property type="match status" value="1"/>
</dbReference>
<keyword evidence="2 7" id="KW-0813">Transport</keyword>
<feature type="transmembrane region" description="Helical" evidence="7">
    <location>
        <begin position="219"/>
        <end position="241"/>
    </location>
</feature>
<evidence type="ECO:0000259" key="8">
    <source>
        <dbReference type="PROSITE" id="PS50928"/>
    </source>
</evidence>
<dbReference type="PROSITE" id="PS50928">
    <property type="entry name" value="ABC_TM1"/>
    <property type="match status" value="1"/>
</dbReference>
<sequence length="315" mass="37157">MNIFFNLIKKIAVYSVTLILVTWFLFIFLYFFANRSNNSFFQHFLTYFQNFFAGNFGSVNNTEVIESSVKIDTLFFNSLTLTFAWTFISFLISLIFSFFLAYIASTKKTNFWSFLIKGFNSLLSAIPILILVAVFFLINIFLEFPTQFLANANPSKIIISILVPVVILVISITPLMFFTILKILNEIISSGYYIFAKTKGMKAKELFFKVILKTFLLRFLENILQIYLVLFTLAIVLERIFKINGLSLLITYAILYKEADVLMFYFIFSLILIFSFQIFTEIIQEIFDPVNYLSKQKPRWYQQMMFYFKRKLIWK</sequence>
<dbReference type="RefSeq" id="WP_258210678.1">
    <property type="nucleotide sequence ID" value="NZ_CP102734.1"/>
</dbReference>
<dbReference type="SUPFAM" id="SSF161098">
    <property type="entry name" value="MetI-like"/>
    <property type="match status" value="1"/>
</dbReference>
<dbReference type="CDD" id="cd06261">
    <property type="entry name" value="TM_PBP2"/>
    <property type="match status" value="1"/>
</dbReference>
<gene>
    <name evidence="9" type="ORF">NV226_02085</name>
</gene>
<evidence type="ECO:0000256" key="7">
    <source>
        <dbReference type="RuleBase" id="RU363032"/>
    </source>
</evidence>
<evidence type="ECO:0000256" key="5">
    <source>
        <dbReference type="ARBA" id="ARBA00022989"/>
    </source>
</evidence>
<evidence type="ECO:0000256" key="3">
    <source>
        <dbReference type="ARBA" id="ARBA00022475"/>
    </source>
</evidence>
<keyword evidence="10" id="KW-1185">Reference proteome</keyword>
<comment type="similarity">
    <text evidence="7">Belongs to the binding-protein-dependent transport system permease family.</text>
</comment>
<evidence type="ECO:0000256" key="4">
    <source>
        <dbReference type="ARBA" id="ARBA00022692"/>
    </source>
</evidence>
<feature type="transmembrane region" description="Helical" evidence="7">
    <location>
        <begin position="12"/>
        <end position="33"/>
    </location>
</feature>
<evidence type="ECO:0000256" key="2">
    <source>
        <dbReference type="ARBA" id="ARBA00022448"/>
    </source>
</evidence>
<keyword evidence="6 7" id="KW-0472">Membrane</keyword>
<dbReference type="EMBL" id="CP102734">
    <property type="protein sequence ID" value="UVD81504.1"/>
    <property type="molecule type" value="Genomic_DNA"/>
</dbReference>
<dbReference type="Proteomes" id="UP001059252">
    <property type="component" value="Chromosome"/>
</dbReference>
<dbReference type="PANTHER" id="PTHR43163">
    <property type="entry name" value="DIPEPTIDE TRANSPORT SYSTEM PERMEASE PROTEIN DPPB-RELATED"/>
    <property type="match status" value="1"/>
</dbReference>
<name>A0ABY5R9P3_9MOLU</name>
<feature type="transmembrane region" description="Helical" evidence="7">
    <location>
        <begin position="83"/>
        <end position="102"/>
    </location>
</feature>